<protein>
    <submittedName>
        <fullName evidence="2">Putative secreted protein</fullName>
    </submittedName>
</protein>
<feature type="transmembrane region" description="Helical" evidence="1">
    <location>
        <begin position="12"/>
        <end position="34"/>
    </location>
</feature>
<evidence type="ECO:0000313" key="2">
    <source>
        <dbReference type="EMBL" id="JAW16035.1"/>
    </source>
</evidence>
<dbReference type="EMBL" id="GFTR01000391">
    <property type="protein sequence ID" value="JAW16035.1"/>
    <property type="molecule type" value="Transcribed_RNA"/>
</dbReference>
<proteinExistence type="predicted"/>
<sequence>MESSIRTFLVSLTELLVSLLLLLDIVSFIFLLPRTFGLPGSTFVGDGFLLLDKSSSQLFIVLAKAASLALLA</sequence>
<dbReference type="AlphaFoldDB" id="A0A224XU16"/>
<keyword evidence="1" id="KW-0812">Transmembrane</keyword>
<keyword evidence="1" id="KW-1133">Transmembrane helix</keyword>
<evidence type="ECO:0000256" key="1">
    <source>
        <dbReference type="SAM" id="Phobius"/>
    </source>
</evidence>
<reference evidence="2" key="1">
    <citation type="journal article" date="2018" name="PLoS Negl. Trop. Dis.">
        <title>An insight into the salivary gland and fat body transcriptome of Panstrongylus lignarius (Hemiptera: Heteroptera), the main vector of Chagas disease in Peru.</title>
        <authorList>
            <person name="Nevoa J.C."/>
            <person name="Mendes M.T."/>
            <person name="da Silva M.V."/>
            <person name="Soares S.C."/>
            <person name="Oliveira C.J.F."/>
            <person name="Ribeiro J.M.C."/>
        </authorList>
    </citation>
    <scope>NUCLEOTIDE SEQUENCE</scope>
</reference>
<keyword evidence="1" id="KW-0472">Membrane</keyword>
<organism evidence="2">
    <name type="scientific">Panstrongylus lignarius</name>
    <dbReference type="NCBI Taxonomy" id="156445"/>
    <lineage>
        <taxon>Eukaryota</taxon>
        <taxon>Metazoa</taxon>
        <taxon>Ecdysozoa</taxon>
        <taxon>Arthropoda</taxon>
        <taxon>Hexapoda</taxon>
        <taxon>Insecta</taxon>
        <taxon>Pterygota</taxon>
        <taxon>Neoptera</taxon>
        <taxon>Paraneoptera</taxon>
        <taxon>Hemiptera</taxon>
        <taxon>Heteroptera</taxon>
        <taxon>Panheteroptera</taxon>
        <taxon>Cimicomorpha</taxon>
        <taxon>Reduviidae</taxon>
        <taxon>Triatominae</taxon>
        <taxon>Panstrongylus</taxon>
    </lineage>
</organism>
<accession>A0A224XU16</accession>
<name>A0A224XU16_9HEMI</name>